<dbReference type="Gene3D" id="3.40.50.720">
    <property type="entry name" value="NAD(P)-binding Rossmann-like Domain"/>
    <property type="match status" value="1"/>
</dbReference>
<dbReference type="Proteomes" id="UP000076021">
    <property type="component" value="Chromosome"/>
</dbReference>
<name>A0A143HCU2_9BACL</name>
<dbReference type="EMBL" id="CP014806">
    <property type="protein sequence ID" value="AMW99249.1"/>
    <property type="molecule type" value="Genomic_DNA"/>
</dbReference>
<reference evidence="1 2" key="1">
    <citation type="journal article" date="2016" name="Genome Announc.">
        <title>Whole-Genome Sequence of Rummeliibacillus stabekisii Strain PP9 Isolated from Antarctic Soil.</title>
        <authorList>
            <person name="da Mota F.F."/>
            <person name="Vollu R.E."/>
            <person name="Jurelevicius D."/>
            <person name="Seldin L."/>
        </authorList>
    </citation>
    <scope>NUCLEOTIDE SEQUENCE [LARGE SCALE GENOMIC DNA]</scope>
    <source>
        <strain evidence="1 2">PP9</strain>
    </source>
</reference>
<accession>A0A143HCU2</accession>
<dbReference type="RefSeq" id="WP_066787804.1">
    <property type="nucleotide sequence ID" value="NZ_CP014806.1"/>
</dbReference>
<dbReference type="OrthoDB" id="7922774at2"/>
<protein>
    <submittedName>
        <fullName evidence="1">Short-chain dehydrogenase</fullName>
    </submittedName>
</protein>
<sequence>MTHALIVGGTGMLSNTSLWLVSKGYHVSVIGRDAKRMESLISKSIDSSLITPVLVDYNDETLLTAKLRETIECNGPIDLVIAWIHSYAESALEVIANEISNQSDRYWQLFHILGSSKNLSEVKGKFSLPHPTRYRQIQLGFILENDQSRWLTNDEISQGVIDSIKSGKSINIIGTIEPWGKRPI</sequence>
<dbReference type="AlphaFoldDB" id="A0A143HCU2"/>
<proteinExistence type="predicted"/>
<organism evidence="1 2">
    <name type="scientific">Rummeliibacillus stabekisii</name>
    <dbReference type="NCBI Taxonomy" id="241244"/>
    <lineage>
        <taxon>Bacteria</taxon>
        <taxon>Bacillati</taxon>
        <taxon>Bacillota</taxon>
        <taxon>Bacilli</taxon>
        <taxon>Bacillales</taxon>
        <taxon>Caryophanaceae</taxon>
        <taxon>Rummeliibacillus</taxon>
    </lineage>
</organism>
<evidence type="ECO:0000313" key="1">
    <source>
        <dbReference type="EMBL" id="AMW99249.1"/>
    </source>
</evidence>
<dbReference type="SUPFAM" id="SSF51735">
    <property type="entry name" value="NAD(P)-binding Rossmann-fold domains"/>
    <property type="match status" value="1"/>
</dbReference>
<reference evidence="2" key="2">
    <citation type="submission" date="2016-03" db="EMBL/GenBank/DDBJ databases">
        <authorList>
            <person name="Ploux O."/>
        </authorList>
    </citation>
    <scope>NUCLEOTIDE SEQUENCE [LARGE SCALE GENOMIC DNA]</scope>
    <source>
        <strain evidence="2">PP9</strain>
    </source>
</reference>
<dbReference type="NCBIfam" id="NF006168">
    <property type="entry name" value="PRK08309.1"/>
    <property type="match status" value="1"/>
</dbReference>
<dbReference type="STRING" id="241244.ATY39_07085"/>
<keyword evidence="2" id="KW-1185">Reference proteome</keyword>
<gene>
    <name evidence="1" type="ORF">ATY39_07085</name>
</gene>
<evidence type="ECO:0000313" key="2">
    <source>
        <dbReference type="Proteomes" id="UP000076021"/>
    </source>
</evidence>
<dbReference type="KEGG" id="rst:ATY39_07085"/>
<dbReference type="InterPro" id="IPR036291">
    <property type="entry name" value="NAD(P)-bd_dom_sf"/>
</dbReference>